<evidence type="ECO:0000256" key="1">
    <source>
        <dbReference type="ARBA" id="ARBA00006607"/>
    </source>
</evidence>
<dbReference type="GO" id="GO:0042026">
    <property type="term" value="P:protein refolding"/>
    <property type="evidence" value="ECO:0007669"/>
    <property type="project" value="InterPro"/>
</dbReference>
<dbReference type="SUPFAM" id="SSF48592">
    <property type="entry name" value="GroEL equatorial domain-like"/>
    <property type="match status" value="1"/>
</dbReference>
<gene>
    <name evidence="6" type="ORF">TTHERM_00338240</name>
</gene>
<dbReference type="RefSeq" id="XP_001017588.3">
    <property type="nucleotide sequence ID" value="XM_001017588.3"/>
</dbReference>
<dbReference type="GO" id="GO:0140662">
    <property type="term" value="F:ATP-dependent protein folding chaperone"/>
    <property type="evidence" value="ECO:0007669"/>
    <property type="project" value="InterPro"/>
</dbReference>
<dbReference type="GeneID" id="7840857"/>
<dbReference type="PRINTS" id="PR00298">
    <property type="entry name" value="CHAPERONIN60"/>
</dbReference>
<dbReference type="PANTHER" id="PTHR45633">
    <property type="entry name" value="60 KDA HEAT SHOCK PROTEIN, MITOCHONDRIAL"/>
    <property type="match status" value="1"/>
</dbReference>
<evidence type="ECO:0000256" key="3">
    <source>
        <dbReference type="ARBA" id="ARBA00023186"/>
    </source>
</evidence>
<dbReference type="EMBL" id="GG662666">
    <property type="protein sequence ID" value="EAR97343.3"/>
    <property type="molecule type" value="Genomic_DNA"/>
</dbReference>
<dbReference type="InterPro" id="IPR027413">
    <property type="entry name" value="GROEL-like_equatorial_sf"/>
</dbReference>
<evidence type="ECO:0000256" key="5">
    <source>
        <dbReference type="RuleBase" id="RU000418"/>
    </source>
</evidence>
<dbReference type="InterPro" id="IPR027409">
    <property type="entry name" value="GroEL-like_apical_dom_sf"/>
</dbReference>
<dbReference type="AlphaFoldDB" id="I7MEQ0"/>
<evidence type="ECO:0000256" key="2">
    <source>
        <dbReference type="ARBA" id="ARBA00011531"/>
    </source>
</evidence>
<dbReference type="OrthoDB" id="1733909at2759"/>
<dbReference type="Pfam" id="PF00118">
    <property type="entry name" value="Cpn60_TCP1"/>
    <property type="match status" value="1"/>
</dbReference>
<dbReference type="InParanoid" id="I7MEQ0"/>
<dbReference type="InterPro" id="IPR027410">
    <property type="entry name" value="TCP-1-like_intermed_sf"/>
</dbReference>
<dbReference type="GO" id="GO:0005524">
    <property type="term" value="F:ATP binding"/>
    <property type="evidence" value="ECO:0007669"/>
    <property type="project" value="InterPro"/>
</dbReference>
<evidence type="ECO:0000313" key="7">
    <source>
        <dbReference type="Proteomes" id="UP000009168"/>
    </source>
</evidence>
<dbReference type="InterPro" id="IPR001844">
    <property type="entry name" value="Cpn60/GroEL"/>
</dbReference>
<evidence type="ECO:0000313" key="6">
    <source>
        <dbReference type="EMBL" id="EAR97343.3"/>
    </source>
</evidence>
<dbReference type="SUPFAM" id="SSF52029">
    <property type="entry name" value="GroEL apical domain-like"/>
    <property type="match status" value="1"/>
</dbReference>
<comment type="function">
    <text evidence="4">Molecular chaperone; assists the folding of proteins upon ATP hydrolysis. Known to play a role, in vitro, in the folding of actin and tubulin.</text>
</comment>
<dbReference type="SMR" id="I7MEQ0"/>
<reference evidence="7" key="1">
    <citation type="journal article" date="2006" name="PLoS Biol.">
        <title>Macronuclear genome sequence of the ciliate Tetrahymena thermophila, a model eukaryote.</title>
        <authorList>
            <person name="Eisen J.A."/>
            <person name="Coyne R.S."/>
            <person name="Wu M."/>
            <person name="Wu D."/>
            <person name="Thiagarajan M."/>
            <person name="Wortman J.R."/>
            <person name="Badger J.H."/>
            <person name="Ren Q."/>
            <person name="Amedeo P."/>
            <person name="Jones K.M."/>
            <person name="Tallon L.J."/>
            <person name="Delcher A.L."/>
            <person name="Salzberg S.L."/>
            <person name="Silva J.C."/>
            <person name="Haas B.J."/>
            <person name="Majoros W.H."/>
            <person name="Farzad M."/>
            <person name="Carlton J.M."/>
            <person name="Smith R.K. Jr."/>
            <person name="Garg J."/>
            <person name="Pearlman R.E."/>
            <person name="Karrer K.M."/>
            <person name="Sun L."/>
            <person name="Manning G."/>
            <person name="Elde N.C."/>
            <person name="Turkewitz A.P."/>
            <person name="Asai D.J."/>
            <person name="Wilkes D.E."/>
            <person name="Wang Y."/>
            <person name="Cai H."/>
            <person name="Collins K."/>
            <person name="Stewart B.A."/>
            <person name="Lee S.R."/>
            <person name="Wilamowska K."/>
            <person name="Weinberg Z."/>
            <person name="Ruzzo W.L."/>
            <person name="Wloga D."/>
            <person name="Gaertig J."/>
            <person name="Frankel J."/>
            <person name="Tsao C.-C."/>
            <person name="Gorovsky M.A."/>
            <person name="Keeling P.J."/>
            <person name="Waller R.F."/>
            <person name="Patron N.J."/>
            <person name="Cherry J.M."/>
            <person name="Stover N.A."/>
            <person name="Krieger C.J."/>
            <person name="del Toro C."/>
            <person name="Ryder H.F."/>
            <person name="Williamson S.C."/>
            <person name="Barbeau R.A."/>
            <person name="Hamilton E.P."/>
            <person name="Orias E."/>
        </authorList>
    </citation>
    <scope>NUCLEOTIDE SEQUENCE [LARGE SCALE GENOMIC DNA]</scope>
    <source>
        <strain evidence="7">SB210</strain>
    </source>
</reference>
<comment type="subunit">
    <text evidence="2">Heterooligomeric complex of about 850 to 900 kDa that forms two stacked rings, 12 to 16 nm in diameter.</text>
</comment>
<name>I7MEQ0_TETTS</name>
<dbReference type="NCBIfam" id="NF009487">
    <property type="entry name" value="PRK12849.1"/>
    <property type="match status" value="1"/>
</dbReference>
<dbReference type="SUPFAM" id="SSF54849">
    <property type="entry name" value="GroEL-intermediate domain like"/>
    <property type="match status" value="1"/>
</dbReference>
<dbReference type="NCBIfam" id="NF000592">
    <property type="entry name" value="PRK00013.1"/>
    <property type="match status" value="1"/>
</dbReference>
<dbReference type="InterPro" id="IPR002423">
    <property type="entry name" value="Cpn60/GroEL/TCP-1"/>
</dbReference>
<accession>I7MEQ0</accession>
<dbReference type="eggNOG" id="KOG0356">
    <property type="taxonomic scope" value="Eukaryota"/>
</dbReference>
<evidence type="ECO:0000256" key="4">
    <source>
        <dbReference type="ARBA" id="ARBA00024677"/>
    </source>
</evidence>
<keyword evidence="3" id="KW-0143">Chaperone</keyword>
<comment type="similarity">
    <text evidence="1 5">Belongs to the chaperonin (HSP60) family.</text>
</comment>
<proteinExistence type="inferred from homology"/>
<dbReference type="Gene3D" id="3.30.260.10">
    <property type="entry name" value="TCP-1-like chaperonin intermediate domain"/>
    <property type="match status" value="1"/>
</dbReference>
<protein>
    <submittedName>
        <fullName evidence="6">TCP-1/CPN60 chaperonin family protein</fullName>
    </submittedName>
</protein>
<dbReference type="Gene3D" id="1.10.560.10">
    <property type="entry name" value="GroEL-like equatorial domain"/>
    <property type="match status" value="1"/>
</dbReference>
<dbReference type="Gene3D" id="3.50.7.10">
    <property type="entry name" value="GroEL"/>
    <property type="match status" value="1"/>
</dbReference>
<dbReference type="KEGG" id="tet:TTHERM_00338240"/>
<keyword evidence="7" id="KW-1185">Reference proteome</keyword>
<organism evidence="6 7">
    <name type="scientific">Tetrahymena thermophila (strain SB210)</name>
    <dbReference type="NCBI Taxonomy" id="312017"/>
    <lineage>
        <taxon>Eukaryota</taxon>
        <taxon>Sar</taxon>
        <taxon>Alveolata</taxon>
        <taxon>Ciliophora</taxon>
        <taxon>Intramacronucleata</taxon>
        <taxon>Oligohymenophorea</taxon>
        <taxon>Hymenostomatida</taxon>
        <taxon>Tetrahymenina</taxon>
        <taxon>Tetrahymenidae</taxon>
        <taxon>Tetrahymena</taxon>
    </lineage>
</organism>
<dbReference type="STRING" id="312017.I7MEQ0"/>
<dbReference type="Proteomes" id="UP000009168">
    <property type="component" value="Unassembled WGS sequence"/>
</dbReference>
<dbReference type="FunFam" id="3.50.7.10:FF:000001">
    <property type="entry name" value="60 kDa chaperonin"/>
    <property type="match status" value="1"/>
</dbReference>
<sequence>MISKFAKSIYNYGTTSVIFGKNARDEIIKGIQTLNKATSSTLGPKGRNVCIENELRLPRITKDGVTVAKNVMFKSKLQEIGASLLRKASGSTNVHAGDGTTSTIIIAEAILRESSRFLEYKANPIEMKKGMDKARKHIVEFLNEISIPIETKDQLYKVAMVSTNYDSEMSSLISNALWEVGVDGLIEIEPGNQLKNELFFVNGATLNRGFASREFIVNKSQNKVEQSYPLILVANFPIQKIKEVVPALELAKKLNKPLFIIAEDISNEVISNLIFNQLKGIIECCAITVPGMGAFSKNILEDISLLTGAKLFDQNNYSEFINLKERDFGKCQKIQCSELETFFSGSYGDKNLIDKKIEELQMQMKDSSETSKKIYKDRLARLSGKMAKIMCGGNTEFDIFENRDRLVDGLNAVKNALKSGILPGGGICMIRASQLLDYVEVDNEEQQYGIDILKKALLQPTITLLENAGKNGRVVVEKIKELSLEDPYVGYDVNTDEYINLTERGIFDSLIVAKTTIEDSISVASMILTTEVAIIKDYTYEAPKYNTYRREIF</sequence>